<keyword evidence="1" id="KW-1133">Transmembrane helix</keyword>
<accession>A0A7W7G960</accession>
<keyword evidence="1" id="KW-0472">Membrane</keyword>
<gene>
    <name evidence="2" type="ORF">BJ982_001814</name>
</gene>
<feature type="transmembrane region" description="Helical" evidence="1">
    <location>
        <begin position="29"/>
        <end position="52"/>
    </location>
</feature>
<dbReference type="RefSeq" id="WP_184878313.1">
    <property type="nucleotide sequence ID" value="NZ_BOOV01000030.1"/>
</dbReference>
<proteinExistence type="predicted"/>
<feature type="transmembrane region" description="Helical" evidence="1">
    <location>
        <begin position="72"/>
        <end position="92"/>
    </location>
</feature>
<protein>
    <submittedName>
        <fullName evidence="2">Uncharacterized protein</fullName>
    </submittedName>
</protein>
<reference evidence="2 3" key="1">
    <citation type="submission" date="2020-08" db="EMBL/GenBank/DDBJ databases">
        <title>Sequencing the genomes of 1000 actinobacteria strains.</title>
        <authorList>
            <person name="Klenk H.-P."/>
        </authorList>
    </citation>
    <scope>NUCLEOTIDE SEQUENCE [LARGE SCALE GENOMIC DNA]</scope>
    <source>
        <strain evidence="2 3">DSM 45784</strain>
    </source>
</reference>
<evidence type="ECO:0000313" key="2">
    <source>
        <dbReference type="EMBL" id="MBB4700270.1"/>
    </source>
</evidence>
<evidence type="ECO:0000313" key="3">
    <source>
        <dbReference type="Proteomes" id="UP000542210"/>
    </source>
</evidence>
<organism evidence="2 3">
    <name type="scientific">Sphaerisporangium siamense</name>
    <dbReference type="NCBI Taxonomy" id="795645"/>
    <lineage>
        <taxon>Bacteria</taxon>
        <taxon>Bacillati</taxon>
        <taxon>Actinomycetota</taxon>
        <taxon>Actinomycetes</taxon>
        <taxon>Streptosporangiales</taxon>
        <taxon>Streptosporangiaceae</taxon>
        <taxon>Sphaerisporangium</taxon>
    </lineage>
</organism>
<keyword evidence="1" id="KW-0812">Transmembrane</keyword>
<dbReference type="EMBL" id="JACHND010000001">
    <property type="protein sequence ID" value="MBB4700270.1"/>
    <property type="molecule type" value="Genomic_DNA"/>
</dbReference>
<name>A0A7W7G960_9ACTN</name>
<evidence type="ECO:0000256" key="1">
    <source>
        <dbReference type="SAM" id="Phobius"/>
    </source>
</evidence>
<comment type="caution">
    <text evidence="2">The sequence shown here is derived from an EMBL/GenBank/DDBJ whole genome shotgun (WGS) entry which is preliminary data.</text>
</comment>
<sequence length="187" mass="20163">MNPLARLRRPPAAPAPSLILAALRVPRAAWWWILPVSALIAAVVYGVARWLLTSLPPEPTGAAEAAARNEAVRTALAAGAGVGAAVTVMLTFRRQRHQELSAHATAALAERNAELAERNAKAAEHDAIERRVTELYTKASEQLGSAKAAVRLAGLYALERLGQDNPEHRQTIVNLICAYLRMPYTPP</sequence>
<dbReference type="Proteomes" id="UP000542210">
    <property type="component" value="Unassembled WGS sequence"/>
</dbReference>
<keyword evidence="3" id="KW-1185">Reference proteome</keyword>
<dbReference type="AlphaFoldDB" id="A0A7W7G960"/>